<feature type="region of interest" description="Disordered" evidence="1">
    <location>
        <begin position="294"/>
        <end position="617"/>
    </location>
</feature>
<dbReference type="PANTHER" id="PTHR24274:SF1">
    <property type="entry name" value="CILIA- AND FLAGELLA-ASSOCIATED PROTEIN 161"/>
    <property type="match status" value="1"/>
</dbReference>
<sequence>MQLSVTEDGYVHFGDSVMLVNPDHPEVQADQFLPGDLSLCLTPDEIRAHLSDRFELPCGLSASPTRTPVGRNTFTVLRADREDIGQVLRFGQSFRLGITLGCEDQMLYLSSDLRTLLRSAKMSWLQEVFLTDEDSFLNCWQAAHPDPELRLEWEGLPVLANTRVLINHCHTNRGLAVHRYLFLRCGDEIVEINEAPVTCMTLNDVYAVLSHSGVEGRAVEVGAAGLEPKVFGSERTLSGVMARTDERDPSELEVSRGLELAAGREAEPEGPARVSEQQLKAAVAQAAEGLRFGKERPQWSLEATGLTGPPATELTVPPATELTGPPATELTGPPATELTGPPATELTGPPATELTGPPATELTGPPATELTGPPATELTGPPATELTGPPATELTGPPATELTGPPATELTGPPATELTGPPATELTGPPATELTGPPATELTGPPATELTGPPATELTGPPATELTGPPATELTGPPATELTGPPATELTGPPATELTGPPATELTGPPATELTGPPATELTGPPATELTGPPATELTGPPATELTGPPATELTGPPATELTGPPATELTGPPATELTGPPATELTGPPATELTGPPATELTVPPATELPGTPATE</sequence>
<reference evidence="3" key="1">
    <citation type="journal article" date="2013" name="Science">
        <title>Comparative analysis of bat genomes provides insight into the evolution of flight and immunity.</title>
        <authorList>
            <person name="Zhang G."/>
            <person name="Cowled C."/>
            <person name="Shi Z."/>
            <person name="Huang Z."/>
            <person name="Bishop-Lilly K.A."/>
            <person name="Fang X."/>
            <person name="Wynne J.W."/>
            <person name="Xiong Z."/>
            <person name="Baker M.L."/>
            <person name="Zhao W."/>
            <person name="Tachedjian M."/>
            <person name="Zhu Y."/>
            <person name="Zhou P."/>
            <person name="Jiang X."/>
            <person name="Ng J."/>
            <person name="Yang L."/>
            <person name="Wu L."/>
            <person name="Xiao J."/>
            <person name="Feng Y."/>
            <person name="Chen Y."/>
            <person name="Sun X."/>
            <person name="Zhang Y."/>
            <person name="Marsh G.A."/>
            <person name="Crameri G."/>
            <person name="Broder C.C."/>
            <person name="Frey K.G."/>
            <person name="Wang L.F."/>
            <person name="Wang J."/>
        </authorList>
    </citation>
    <scope>NUCLEOTIDE SEQUENCE [LARGE SCALE GENOMIC DNA]</scope>
</reference>
<dbReference type="PANTHER" id="PTHR24274">
    <property type="entry name" value="CILIA- AND FLAGELLA-ASSOCIATED PROTEIN 161"/>
    <property type="match status" value="1"/>
</dbReference>
<keyword evidence="3" id="KW-1185">Reference proteome</keyword>
<dbReference type="GO" id="GO:0031514">
    <property type="term" value="C:motile cilium"/>
    <property type="evidence" value="ECO:0007669"/>
    <property type="project" value="TreeGrafter"/>
</dbReference>
<dbReference type="EMBL" id="KB110616">
    <property type="protein sequence ID" value="ELK27050.1"/>
    <property type="molecule type" value="Genomic_DNA"/>
</dbReference>
<name>L5LLW9_MYODS</name>
<dbReference type="GO" id="GO:0060271">
    <property type="term" value="P:cilium assembly"/>
    <property type="evidence" value="ECO:0007669"/>
    <property type="project" value="TreeGrafter"/>
</dbReference>
<dbReference type="eggNOG" id="ENOG502QRDA">
    <property type="taxonomic scope" value="Eukaryota"/>
</dbReference>
<organism evidence="2 3">
    <name type="scientific">Myotis davidii</name>
    <name type="common">David's myotis</name>
    <dbReference type="NCBI Taxonomy" id="225400"/>
    <lineage>
        <taxon>Eukaryota</taxon>
        <taxon>Metazoa</taxon>
        <taxon>Chordata</taxon>
        <taxon>Craniata</taxon>
        <taxon>Vertebrata</taxon>
        <taxon>Euteleostomi</taxon>
        <taxon>Mammalia</taxon>
        <taxon>Eutheria</taxon>
        <taxon>Laurasiatheria</taxon>
        <taxon>Chiroptera</taxon>
        <taxon>Yangochiroptera</taxon>
        <taxon>Vespertilionidae</taxon>
        <taxon>Myotis</taxon>
    </lineage>
</organism>
<dbReference type="Proteomes" id="UP000010556">
    <property type="component" value="Unassembled WGS sequence"/>
</dbReference>
<dbReference type="AlphaFoldDB" id="L5LLW9"/>
<protein>
    <submittedName>
        <fullName evidence="2">Uncharacterized protein</fullName>
    </submittedName>
</protein>
<evidence type="ECO:0000313" key="3">
    <source>
        <dbReference type="Proteomes" id="UP000010556"/>
    </source>
</evidence>
<evidence type="ECO:0000256" key="1">
    <source>
        <dbReference type="SAM" id="MobiDB-lite"/>
    </source>
</evidence>
<evidence type="ECO:0000313" key="2">
    <source>
        <dbReference type="EMBL" id="ELK27050.1"/>
    </source>
</evidence>
<accession>L5LLW9</accession>
<proteinExistence type="predicted"/>
<dbReference type="InterPro" id="IPR055325">
    <property type="entry name" value="CF161"/>
</dbReference>
<dbReference type="Pfam" id="PF24569">
    <property type="entry name" value="CFAP161"/>
    <property type="match status" value="1"/>
</dbReference>
<gene>
    <name evidence="2" type="ORF">MDA_GLEAN10001730</name>
</gene>